<dbReference type="AlphaFoldDB" id="A0A0U1MC05"/>
<proteinExistence type="predicted"/>
<dbReference type="Pfam" id="PF00107">
    <property type="entry name" value="ADH_zinc_N"/>
    <property type="match status" value="1"/>
</dbReference>
<evidence type="ECO:0000256" key="1">
    <source>
        <dbReference type="ARBA" id="ARBA00023002"/>
    </source>
</evidence>
<dbReference type="Gene3D" id="3.90.180.10">
    <property type="entry name" value="Medium-chain alcohol dehydrogenases, catalytic domain"/>
    <property type="match status" value="1"/>
</dbReference>
<dbReference type="InterPro" id="IPR013149">
    <property type="entry name" value="ADH-like_C"/>
</dbReference>
<sequence length="350" mass="37867">MAPTTSRHWVLARKPAGRPIITGPGATFELITQPIPALEEEEVLLKVLFLSNDPAQRMWINPNIHPERLYTAPVEIGETMRSYSSIAEVVESKSNTLPVGALVCATTGWCEYVVMPAETAMRVEPVDDLSPTHFSGIFGIAGVTAYYGLVDIVKAGPEDIVVISGAAGAVGSVAVQIAKNILGCRKVIGIAGTDAKCQWVESLGADVCLNYKSKTFTKDLNRATDGFVEVFFDNTGGEILDLMLTRMKREGRVAACGAIADYNSQTPIGIKNWYDVIGMRLHVKGFVVTDAGSARWATIVGALVQSYREGKIRVAEDGQTIVPTAFEDIPKTWMRLFDGQSTGKLLTKLV</sequence>
<dbReference type="EMBL" id="CVMT01000013">
    <property type="protein sequence ID" value="CRG92631.1"/>
    <property type="molecule type" value="Genomic_DNA"/>
</dbReference>
<evidence type="ECO:0000259" key="2">
    <source>
        <dbReference type="SMART" id="SM00829"/>
    </source>
</evidence>
<reference evidence="3 4" key="1">
    <citation type="submission" date="2015-04" db="EMBL/GenBank/DDBJ databases">
        <authorList>
            <person name="Syromyatnikov M.Y."/>
            <person name="Popov V.N."/>
        </authorList>
    </citation>
    <scope>NUCLEOTIDE SEQUENCE [LARGE SCALE GENOMIC DNA]</scope>
    <source>
        <strain evidence="3">WF-38-12</strain>
    </source>
</reference>
<evidence type="ECO:0000313" key="3">
    <source>
        <dbReference type="EMBL" id="CRG92631.1"/>
    </source>
</evidence>
<dbReference type="PANTHER" id="PTHR43205:SF19">
    <property type="entry name" value="ENOYL REDUCTASE (ER) DOMAIN-CONTAINING PROTEIN"/>
    <property type="match status" value="1"/>
</dbReference>
<dbReference type="CDD" id="cd05288">
    <property type="entry name" value="PGDH"/>
    <property type="match status" value="1"/>
</dbReference>
<dbReference type="PANTHER" id="PTHR43205">
    <property type="entry name" value="PROSTAGLANDIN REDUCTASE"/>
    <property type="match status" value="1"/>
</dbReference>
<dbReference type="SMART" id="SM00829">
    <property type="entry name" value="PKS_ER"/>
    <property type="match status" value="1"/>
</dbReference>
<dbReference type="OrthoDB" id="809632at2759"/>
<dbReference type="Gene3D" id="3.40.50.720">
    <property type="entry name" value="NAD(P)-binding Rossmann-like Domain"/>
    <property type="match status" value="1"/>
</dbReference>
<dbReference type="FunFam" id="3.40.50.720:FF:000121">
    <property type="entry name" value="Prostaglandin reductase 2"/>
    <property type="match status" value="1"/>
</dbReference>
<dbReference type="Pfam" id="PF16884">
    <property type="entry name" value="ADH_N_2"/>
    <property type="match status" value="1"/>
</dbReference>
<dbReference type="InterPro" id="IPR011032">
    <property type="entry name" value="GroES-like_sf"/>
</dbReference>
<keyword evidence="1" id="KW-0560">Oxidoreductase</keyword>
<dbReference type="InterPro" id="IPR045010">
    <property type="entry name" value="MDR_fam"/>
</dbReference>
<organism evidence="3 4">
    <name type="scientific">Talaromyces islandicus</name>
    <name type="common">Penicillium islandicum</name>
    <dbReference type="NCBI Taxonomy" id="28573"/>
    <lineage>
        <taxon>Eukaryota</taxon>
        <taxon>Fungi</taxon>
        <taxon>Dikarya</taxon>
        <taxon>Ascomycota</taxon>
        <taxon>Pezizomycotina</taxon>
        <taxon>Eurotiomycetes</taxon>
        <taxon>Eurotiomycetidae</taxon>
        <taxon>Eurotiales</taxon>
        <taxon>Trichocomaceae</taxon>
        <taxon>Talaromyces</taxon>
        <taxon>Talaromyces sect. Islandici</taxon>
    </lineage>
</organism>
<name>A0A0U1MC05_TALIS</name>
<dbReference type="InterPro" id="IPR041694">
    <property type="entry name" value="ADH_N_2"/>
</dbReference>
<feature type="domain" description="Enoyl reductase (ER)" evidence="2">
    <location>
        <begin position="25"/>
        <end position="347"/>
    </location>
</feature>
<gene>
    <name evidence="3" type="ORF">PISL3812_09694</name>
</gene>
<dbReference type="InterPro" id="IPR036291">
    <property type="entry name" value="NAD(P)-bd_dom_sf"/>
</dbReference>
<dbReference type="STRING" id="28573.A0A0U1MC05"/>
<evidence type="ECO:0000313" key="4">
    <source>
        <dbReference type="Proteomes" id="UP000054383"/>
    </source>
</evidence>
<keyword evidence="4" id="KW-1185">Reference proteome</keyword>
<dbReference type="SUPFAM" id="SSF51735">
    <property type="entry name" value="NAD(P)-binding Rossmann-fold domains"/>
    <property type="match status" value="1"/>
</dbReference>
<dbReference type="InterPro" id="IPR020843">
    <property type="entry name" value="ER"/>
</dbReference>
<dbReference type="GO" id="GO:0016628">
    <property type="term" value="F:oxidoreductase activity, acting on the CH-CH group of donors, NAD or NADP as acceptor"/>
    <property type="evidence" value="ECO:0007669"/>
    <property type="project" value="InterPro"/>
</dbReference>
<protein>
    <recommendedName>
        <fullName evidence="2">Enoyl reductase (ER) domain-containing protein</fullName>
    </recommendedName>
</protein>
<dbReference type="SUPFAM" id="SSF50129">
    <property type="entry name" value="GroES-like"/>
    <property type="match status" value="1"/>
</dbReference>
<accession>A0A0U1MC05</accession>
<dbReference type="OMA" id="DKVMGMT"/>
<dbReference type="Proteomes" id="UP000054383">
    <property type="component" value="Unassembled WGS sequence"/>
</dbReference>